<keyword evidence="2" id="KW-0813">Transport</keyword>
<feature type="transmembrane region" description="Helical" evidence="8">
    <location>
        <begin position="248"/>
        <end position="274"/>
    </location>
</feature>
<keyword evidence="7 8" id="KW-0472">Membrane</keyword>
<feature type="domain" description="ABC transmembrane type-1" evidence="10">
    <location>
        <begin position="31"/>
        <end position="315"/>
    </location>
</feature>
<feature type="transmembrane region" description="Helical" evidence="8">
    <location>
        <begin position="170"/>
        <end position="188"/>
    </location>
</feature>
<dbReference type="SMART" id="SM00382">
    <property type="entry name" value="AAA"/>
    <property type="match status" value="1"/>
</dbReference>
<evidence type="ECO:0000259" key="10">
    <source>
        <dbReference type="PROSITE" id="PS50929"/>
    </source>
</evidence>
<dbReference type="InterPro" id="IPR011527">
    <property type="entry name" value="ABC1_TM_dom"/>
</dbReference>
<keyword evidence="3 8" id="KW-0812">Transmembrane</keyword>
<evidence type="ECO:0000256" key="8">
    <source>
        <dbReference type="SAM" id="Phobius"/>
    </source>
</evidence>
<evidence type="ECO:0000313" key="11">
    <source>
        <dbReference type="EMBL" id="OQD42099.1"/>
    </source>
</evidence>
<organism evidence="11 12">
    <name type="scientific">Croceivirga radicis</name>
    <dbReference type="NCBI Taxonomy" id="1929488"/>
    <lineage>
        <taxon>Bacteria</taxon>
        <taxon>Pseudomonadati</taxon>
        <taxon>Bacteroidota</taxon>
        <taxon>Flavobacteriia</taxon>
        <taxon>Flavobacteriales</taxon>
        <taxon>Flavobacteriaceae</taxon>
        <taxon>Croceivirga</taxon>
    </lineage>
</organism>
<dbReference type="OrthoDB" id="9780296at2"/>
<evidence type="ECO:0000256" key="4">
    <source>
        <dbReference type="ARBA" id="ARBA00022741"/>
    </source>
</evidence>
<dbReference type="CDD" id="cd03254">
    <property type="entry name" value="ABCC_Glucan_exporter_like"/>
    <property type="match status" value="1"/>
</dbReference>
<evidence type="ECO:0000313" key="12">
    <source>
        <dbReference type="Proteomes" id="UP000191680"/>
    </source>
</evidence>
<dbReference type="GO" id="GO:0015421">
    <property type="term" value="F:ABC-type oligopeptide transporter activity"/>
    <property type="evidence" value="ECO:0007669"/>
    <property type="project" value="TreeGrafter"/>
</dbReference>
<dbReference type="GO" id="GO:0016887">
    <property type="term" value="F:ATP hydrolysis activity"/>
    <property type="evidence" value="ECO:0007669"/>
    <property type="project" value="InterPro"/>
</dbReference>
<dbReference type="PANTHER" id="PTHR43394:SF1">
    <property type="entry name" value="ATP-BINDING CASSETTE SUB-FAMILY B MEMBER 10, MITOCHONDRIAL"/>
    <property type="match status" value="1"/>
</dbReference>
<dbReference type="Proteomes" id="UP000191680">
    <property type="component" value="Unassembled WGS sequence"/>
</dbReference>
<dbReference type="InterPro" id="IPR003593">
    <property type="entry name" value="AAA+_ATPase"/>
</dbReference>
<dbReference type="EMBL" id="MTBC01000008">
    <property type="protein sequence ID" value="OQD42099.1"/>
    <property type="molecule type" value="Genomic_DNA"/>
</dbReference>
<dbReference type="RefSeq" id="WP_080319431.1">
    <property type="nucleotide sequence ID" value="NZ_MTBC01000008.1"/>
</dbReference>
<keyword evidence="4" id="KW-0547">Nucleotide-binding</keyword>
<keyword evidence="12" id="KW-1185">Reference proteome</keyword>
<dbReference type="PROSITE" id="PS50929">
    <property type="entry name" value="ABC_TM1F"/>
    <property type="match status" value="1"/>
</dbReference>
<dbReference type="PROSITE" id="PS50893">
    <property type="entry name" value="ABC_TRANSPORTER_2"/>
    <property type="match status" value="1"/>
</dbReference>
<dbReference type="PROSITE" id="PS00211">
    <property type="entry name" value="ABC_TRANSPORTER_1"/>
    <property type="match status" value="1"/>
</dbReference>
<dbReference type="GO" id="GO:0005524">
    <property type="term" value="F:ATP binding"/>
    <property type="evidence" value="ECO:0007669"/>
    <property type="project" value="UniProtKB-KW"/>
</dbReference>
<evidence type="ECO:0000256" key="3">
    <source>
        <dbReference type="ARBA" id="ARBA00022692"/>
    </source>
</evidence>
<name>A0A1V6LPQ8_9FLAO</name>
<dbReference type="SUPFAM" id="SSF52540">
    <property type="entry name" value="P-loop containing nucleoside triphosphate hydrolases"/>
    <property type="match status" value="1"/>
</dbReference>
<feature type="transmembrane region" description="Helical" evidence="8">
    <location>
        <begin position="67"/>
        <end position="92"/>
    </location>
</feature>
<dbReference type="InterPro" id="IPR027417">
    <property type="entry name" value="P-loop_NTPase"/>
</dbReference>
<dbReference type="InterPro" id="IPR039421">
    <property type="entry name" value="Type_1_exporter"/>
</dbReference>
<dbReference type="InterPro" id="IPR003439">
    <property type="entry name" value="ABC_transporter-like_ATP-bd"/>
</dbReference>
<keyword evidence="6 8" id="KW-1133">Transmembrane helix</keyword>
<dbReference type="Pfam" id="PF00664">
    <property type="entry name" value="ABC_membrane"/>
    <property type="match status" value="1"/>
</dbReference>
<evidence type="ECO:0000256" key="5">
    <source>
        <dbReference type="ARBA" id="ARBA00022840"/>
    </source>
</evidence>
<dbReference type="Gene3D" id="1.20.1560.10">
    <property type="entry name" value="ABC transporter type 1, transmembrane domain"/>
    <property type="match status" value="1"/>
</dbReference>
<accession>A0A1V6LPQ8</accession>
<dbReference type="AlphaFoldDB" id="A0A1V6LPQ8"/>
<dbReference type="InterPro" id="IPR017871">
    <property type="entry name" value="ABC_transporter-like_CS"/>
</dbReference>
<feature type="domain" description="ABC transporter" evidence="9">
    <location>
        <begin position="348"/>
        <end position="582"/>
    </location>
</feature>
<evidence type="ECO:0000256" key="1">
    <source>
        <dbReference type="ARBA" id="ARBA00004651"/>
    </source>
</evidence>
<reference evidence="11 12" key="1">
    <citation type="submission" date="2016-12" db="EMBL/GenBank/DDBJ databases">
        <authorList>
            <person name="Song W.-J."/>
            <person name="Kurnit D.M."/>
        </authorList>
    </citation>
    <scope>NUCLEOTIDE SEQUENCE [LARGE SCALE GENOMIC DNA]</scope>
    <source>
        <strain evidence="11 12">HSG9</strain>
    </source>
</reference>
<gene>
    <name evidence="11" type="ORF">BUL40_11780</name>
</gene>
<comment type="caution">
    <text evidence="11">The sequence shown here is derived from an EMBL/GenBank/DDBJ whole genome shotgun (WGS) entry which is preliminary data.</text>
</comment>
<feature type="transmembrane region" description="Helical" evidence="8">
    <location>
        <begin position="286"/>
        <end position="303"/>
    </location>
</feature>
<dbReference type="SUPFAM" id="SSF90123">
    <property type="entry name" value="ABC transporter transmembrane region"/>
    <property type="match status" value="1"/>
</dbReference>
<evidence type="ECO:0000256" key="6">
    <source>
        <dbReference type="ARBA" id="ARBA00022989"/>
    </source>
</evidence>
<dbReference type="InterPro" id="IPR036640">
    <property type="entry name" value="ABC1_TM_sf"/>
</dbReference>
<dbReference type="Gene3D" id="3.40.50.300">
    <property type="entry name" value="P-loop containing nucleotide triphosphate hydrolases"/>
    <property type="match status" value="1"/>
</dbReference>
<dbReference type="Pfam" id="PF00005">
    <property type="entry name" value="ABC_tran"/>
    <property type="match status" value="1"/>
</dbReference>
<evidence type="ECO:0000259" key="9">
    <source>
        <dbReference type="PROSITE" id="PS50893"/>
    </source>
</evidence>
<dbReference type="CDD" id="cd18544">
    <property type="entry name" value="ABC_6TM_TmrA_like"/>
    <property type="match status" value="1"/>
</dbReference>
<feature type="transmembrane region" description="Helical" evidence="8">
    <location>
        <begin position="28"/>
        <end position="55"/>
    </location>
</feature>
<sequence>MSKEKESGTAFDFRLFKRVFAYTRPYRLIFWVVAITAIFLSAFAICTPVLVKRIINEALPNKDAGQLTFLVLLMGGVLLGQVVSQLSFNYYANLLGESVIKDLRIRLFKKMMAFKMTYFDKSSIGLLVTRTVADMQRIGEIFSQGFFVIVSDLLKMVAAAGVMLYMNWRLALIVFAIMPIILVATRLFQKAMKVAFIEVRAQVSNLNSFVQERIAGMKIVQLFNREAIEKEKFRAINEKHQNAWLKTVWYNSIFFPVAEISFSIGIGLVVYFGVIMRIESAQLDNVGSIFAFFFLMDLLFRPLRQIADKFNTLQMGMVAANRVFKILDTDSHIADTGTQEVSKVKGNLNFENVTFSYVPGEEVLHGISFNVKAGETVAIVGATGAGKSTIINLLNRFYEIDSGTIKIDGIAIKDFTLQSLRSHIAIVLQDVFLFADTIKNNIALNSDKVDIRAIEAAAKAIGVHDFINELPDGYNYNVKERGTMLSSGQRQLIAFLRAYVSNPSILILDEATSSVDTYTEQLIQEATNKITEGRTSIIIAHRLATIKKADKIIVMDAGEIIEMGTHQELLDKQGYYRDLYEAQFMAKEAV</sequence>
<dbReference type="PANTHER" id="PTHR43394">
    <property type="entry name" value="ATP-DEPENDENT PERMEASE MDL1, MITOCHONDRIAL"/>
    <property type="match status" value="1"/>
</dbReference>
<dbReference type="GO" id="GO:0005886">
    <property type="term" value="C:plasma membrane"/>
    <property type="evidence" value="ECO:0007669"/>
    <property type="project" value="UniProtKB-SubCell"/>
</dbReference>
<dbReference type="FunFam" id="3.40.50.300:FF:000287">
    <property type="entry name" value="Multidrug ABC transporter ATP-binding protein"/>
    <property type="match status" value="1"/>
</dbReference>
<proteinExistence type="predicted"/>
<comment type="subcellular location">
    <subcellularLocation>
        <location evidence="1">Cell membrane</location>
        <topology evidence="1">Multi-pass membrane protein</topology>
    </subcellularLocation>
</comment>
<protein>
    <submittedName>
        <fullName evidence="11">Antibiotic ABC transporter ATP-binding protein</fullName>
    </submittedName>
</protein>
<evidence type="ECO:0000256" key="2">
    <source>
        <dbReference type="ARBA" id="ARBA00022448"/>
    </source>
</evidence>
<keyword evidence="5 11" id="KW-0067">ATP-binding</keyword>
<evidence type="ECO:0000256" key="7">
    <source>
        <dbReference type="ARBA" id="ARBA00023136"/>
    </source>
</evidence>